<evidence type="ECO:0000256" key="9">
    <source>
        <dbReference type="RuleBase" id="RU361123"/>
    </source>
</evidence>
<dbReference type="AlphaFoldDB" id="A0A7J9ADG1"/>
<feature type="domain" description="Pectate lyase" evidence="10">
    <location>
        <begin position="39"/>
        <end position="209"/>
    </location>
</feature>
<reference evidence="11 12" key="1">
    <citation type="journal article" date="2019" name="Genome Biol. Evol.">
        <title>Insights into the evolution of the New World diploid cottons (Gossypium, subgenus Houzingenia) based on genome sequencing.</title>
        <authorList>
            <person name="Grover C.E."/>
            <person name="Arick M.A. 2nd"/>
            <person name="Thrash A."/>
            <person name="Conover J.L."/>
            <person name="Sanders W.S."/>
            <person name="Peterson D.G."/>
            <person name="Frelichowski J.E."/>
            <person name="Scheffler J.A."/>
            <person name="Scheffler B.E."/>
            <person name="Wendel J.F."/>
        </authorList>
    </citation>
    <scope>NUCLEOTIDE SEQUENCE [LARGE SCALE GENOMIC DNA]</scope>
    <source>
        <strain evidence="11">4</strain>
        <tissue evidence="11">Leaf</tissue>
    </source>
</reference>
<dbReference type="InterPro" id="IPR045032">
    <property type="entry name" value="PEL"/>
</dbReference>
<comment type="similarity">
    <text evidence="3 9">Belongs to the polysaccharide lyase 1 family.</text>
</comment>
<evidence type="ECO:0000256" key="7">
    <source>
        <dbReference type="ARBA" id="ARBA00022837"/>
    </source>
</evidence>
<dbReference type="Gene3D" id="2.160.20.10">
    <property type="entry name" value="Single-stranded right-handed beta-helix, Pectin lyase-like"/>
    <property type="match status" value="1"/>
</dbReference>
<dbReference type="Proteomes" id="UP000593574">
    <property type="component" value="Unassembled WGS sequence"/>
</dbReference>
<comment type="catalytic activity">
    <reaction evidence="1 9">
        <text>Eliminative cleavage of (1-&gt;4)-alpha-D-galacturonan to give oligosaccharides with 4-deoxy-alpha-D-galact-4-enuronosyl groups at their non-reducing ends.</text>
        <dbReference type="EC" id="4.2.2.2"/>
    </reaction>
</comment>
<gene>
    <name evidence="11" type="ORF">Golax_009074</name>
</gene>
<keyword evidence="7 9" id="KW-0106">Calcium</keyword>
<proteinExistence type="inferred from homology"/>
<evidence type="ECO:0000256" key="5">
    <source>
        <dbReference type="ARBA" id="ARBA00022723"/>
    </source>
</evidence>
<dbReference type="GO" id="GO:0045490">
    <property type="term" value="P:pectin catabolic process"/>
    <property type="evidence" value="ECO:0007669"/>
    <property type="project" value="UniProtKB-UniPathway"/>
</dbReference>
<dbReference type="GO" id="GO:0030570">
    <property type="term" value="F:pectate lyase activity"/>
    <property type="evidence" value="ECO:0007669"/>
    <property type="project" value="UniProtKB-EC"/>
</dbReference>
<keyword evidence="12" id="KW-1185">Reference proteome</keyword>
<dbReference type="SUPFAM" id="SSF51126">
    <property type="entry name" value="Pectin lyase-like"/>
    <property type="match status" value="1"/>
</dbReference>
<keyword evidence="6" id="KW-0732">Signal</keyword>
<comment type="cofactor">
    <cofactor evidence="9">
        <name>Ca(2+)</name>
        <dbReference type="ChEBI" id="CHEBI:29108"/>
    </cofactor>
    <text evidence="9">Binds 1 Ca(2+) ion. Required for its activity.</text>
</comment>
<comment type="caution">
    <text evidence="11">The sequence shown here is derived from an EMBL/GenBank/DDBJ whole genome shotgun (WGS) entry which is preliminary data.</text>
</comment>
<dbReference type="GO" id="GO:0046872">
    <property type="term" value="F:metal ion binding"/>
    <property type="evidence" value="ECO:0007669"/>
    <property type="project" value="UniProtKB-KW"/>
</dbReference>
<organism evidence="11 12">
    <name type="scientific">Gossypium laxum</name>
    <dbReference type="NCBI Taxonomy" id="34288"/>
    <lineage>
        <taxon>Eukaryota</taxon>
        <taxon>Viridiplantae</taxon>
        <taxon>Streptophyta</taxon>
        <taxon>Embryophyta</taxon>
        <taxon>Tracheophyta</taxon>
        <taxon>Spermatophyta</taxon>
        <taxon>Magnoliopsida</taxon>
        <taxon>eudicotyledons</taxon>
        <taxon>Gunneridae</taxon>
        <taxon>Pentapetalae</taxon>
        <taxon>rosids</taxon>
        <taxon>malvids</taxon>
        <taxon>Malvales</taxon>
        <taxon>Malvaceae</taxon>
        <taxon>Malvoideae</taxon>
        <taxon>Gossypium</taxon>
    </lineage>
</organism>
<keyword evidence="5 9" id="KW-0479">Metal-binding</keyword>
<evidence type="ECO:0000256" key="2">
    <source>
        <dbReference type="ARBA" id="ARBA00005220"/>
    </source>
</evidence>
<evidence type="ECO:0000256" key="3">
    <source>
        <dbReference type="ARBA" id="ARBA00010980"/>
    </source>
</evidence>
<comment type="pathway">
    <text evidence="2 9">Glycan metabolism; pectin degradation; 2-dehydro-3-deoxy-D-gluconate from pectin: step 2/5.</text>
</comment>
<name>A0A7J9ADG1_9ROSI</name>
<evidence type="ECO:0000313" key="12">
    <source>
        <dbReference type="Proteomes" id="UP000593574"/>
    </source>
</evidence>
<dbReference type="InterPro" id="IPR002022">
    <property type="entry name" value="Pec_lyase"/>
</dbReference>
<dbReference type="InterPro" id="IPR012334">
    <property type="entry name" value="Pectin_lyas_fold"/>
</dbReference>
<protein>
    <recommendedName>
        <fullName evidence="4 9">Pectate lyase</fullName>
        <ecNumber evidence="4 9">4.2.2.2</ecNumber>
    </recommendedName>
</protein>
<dbReference type="InterPro" id="IPR018082">
    <property type="entry name" value="AmbAllergen"/>
</dbReference>
<evidence type="ECO:0000256" key="4">
    <source>
        <dbReference type="ARBA" id="ARBA00012272"/>
    </source>
</evidence>
<dbReference type="PANTHER" id="PTHR31683:SF208">
    <property type="entry name" value="PECTATE LYASE"/>
    <property type="match status" value="1"/>
</dbReference>
<dbReference type="UniPathway" id="UPA00545">
    <property type="reaction ID" value="UER00824"/>
</dbReference>
<dbReference type="PANTHER" id="PTHR31683">
    <property type="entry name" value="PECTATE LYASE 18-RELATED"/>
    <property type="match status" value="1"/>
</dbReference>
<feature type="non-terminal residue" evidence="11">
    <location>
        <position position="1"/>
    </location>
</feature>
<evidence type="ECO:0000313" key="11">
    <source>
        <dbReference type="EMBL" id="MBA0721544.1"/>
    </source>
</evidence>
<evidence type="ECO:0000256" key="1">
    <source>
        <dbReference type="ARBA" id="ARBA00000695"/>
    </source>
</evidence>
<dbReference type="PRINTS" id="PR00807">
    <property type="entry name" value="AMBALLERGEN"/>
</dbReference>
<dbReference type="EMBL" id="JABEZV010000009">
    <property type="protein sequence ID" value="MBA0721544.1"/>
    <property type="molecule type" value="Genomic_DNA"/>
</dbReference>
<evidence type="ECO:0000256" key="6">
    <source>
        <dbReference type="ARBA" id="ARBA00022729"/>
    </source>
</evidence>
<dbReference type="InterPro" id="IPR011050">
    <property type="entry name" value="Pectin_lyase_fold/virulence"/>
</dbReference>
<keyword evidence="8 9" id="KW-0456">Lyase</keyword>
<accession>A0A7J9ADG1</accession>
<evidence type="ECO:0000256" key="8">
    <source>
        <dbReference type="ARBA" id="ARBA00023239"/>
    </source>
</evidence>
<evidence type="ECO:0000259" key="10">
    <source>
        <dbReference type="SMART" id="SM00656"/>
    </source>
</evidence>
<dbReference type="EC" id="4.2.2.2" evidence="4 9"/>
<sequence length="215" mass="23819">GGVFYVVTDPIGNAADPKPGTLYHAIIETGPLWITFKGSMTIKLQQELIVTSYKTIDAREANMEIYNCAGITVQFVMNIIVHGLQIHHIIPTKGGKIKDGGIHRGLWGLFRATNIWLDHLFLHQCADGLIDVIQGSTTITISNYYFTEHNDVTIALNHFGKGLVERMPRCRFGFIMSSTMTPIIGSYIPLATQATLQLSTRAIRIPLQAPSGLRR</sequence>
<dbReference type="SMART" id="SM00656">
    <property type="entry name" value="Amb_all"/>
    <property type="match status" value="1"/>
</dbReference>